<dbReference type="InterPro" id="IPR001608">
    <property type="entry name" value="Ala_racemase_N"/>
</dbReference>
<dbReference type="GO" id="GO:0008784">
    <property type="term" value="F:alanine racemase activity"/>
    <property type="evidence" value="ECO:0007669"/>
    <property type="project" value="UniProtKB-EC"/>
</dbReference>
<dbReference type="EC" id="5.1.1.1" evidence="4"/>
<keyword evidence="2 4" id="KW-0663">Pyridoxal phosphate</keyword>
<dbReference type="Pfam" id="PF00842">
    <property type="entry name" value="Ala_racemase_C"/>
    <property type="match status" value="1"/>
</dbReference>
<dbReference type="NCBIfam" id="TIGR00492">
    <property type="entry name" value="alr"/>
    <property type="match status" value="1"/>
</dbReference>
<gene>
    <name evidence="6" type="primary">alr</name>
    <name evidence="6" type="ORF">ACFP85_05240</name>
</gene>
<dbReference type="InterPro" id="IPR009006">
    <property type="entry name" value="Ala_racemase/Decarboxylase_C"/>
</dbReference>
<dbReference type="EMBL" id="JBHSUS010000001">
    <property type="protein sequence ID" value="MFC6439554.1"/>
    <property type="molecule type" value="Genomic_DNA"/>
</dbReference>
<protein>
    <recommendedName>
        <fullName evidence="4">Alanine racemase</fullName>
        <ecNumber evidence="4">5.1.1.1</ecNumber>
    </recommendedName>
</protein>
<dbReference type="HAMAP" id="MF_01201">
    <property type="entry name" value="Ala_racemase"/>
    <property type="match status" value="1"/>
</dbReference>
<evidence type="ECO:0000256" key="3">
    <source>
        <dbReference type="ARBA" id="ARBA00023235"/>
    </source>
</evidence>
<dbReference type="PRINTS" id="PR00992">
    <property type="entry name" value="ALARACEMASE"/>
</dbReference>
<comment type="caution">
    <text evidence="6">The sequence shown here is derived from an EMBL/GenBank/DDBJ whole genome shotgun (WGS) entry which is preliminary data.</text>
</comment>
<comment type="catalytic activity">
    <reaction evidence="4">
        <text>L-alanine = D-alanine</text>
        <dbReference type="Rhea" id="RHEA:20249"/>
        <dbReference type="ChEBI" id="CHEBI:57416"/>
        <dbReference type="ChEBI" id="CHEBI:57972"/>
        <dbReference type="EC" id="5.1.1.1"/>
    </reaction>
</comment>
<dbReference type="SMART" id="SM01005">
    <property type="entry name" value="Ala_racemase_C"/>
    <property type="match status" value="1"/>
</dbReference>
<evidence type="ECO:0000313" key="7">
    <source>
        <dbReference type="Proteomes" id="UP001596364"/>
    </source>
</evidence>
<keyword evidence="7" id="KW-1185">Reference proteome</keyword>
<feature type="active site" description="Proton acceptor; specific for L-alanine" evidence="4">
    <location>
        <position position="254"/>
    </location>
</feature>
<dbReference type="Gene3D" id="2.40.37.10">
    <property type="entry name" value="Lyase, Ornithine Decarboxylase, Chain A, domain 1"/>
    <property type="match status" value="1"/>
</dbReference>
<feature type="binding site" evidence="4">
    <location>
        <position position="302"/>
    </location>
    <ligand>
        <name>substrate</name>
    </ligand>
</feature>
<dbReference type="PANTHER" id="PTHR30511:SF0">
    <property type="entry name" value="ALANINE RACEMASE, CATABOLIC-RELATED"/>
    <property type="match status" value="1"/>
</dbReference>
<comment type="similarity">
    <text evidence="4">Belongs to the alanine racemase family.</text>
</comment>
<evidence type="ECO:0000256" key="1">
    <source>
        <dbReference type="ARBA" id="ARBA00001933"/>
    </source>
</evidence>
<dbReference type="Gene3D" id="3.20.20.10">
    <property type="entry name" value="Alanine racemase"/>
    <property type="match status" value="1"/>
</dbReference>
<dbReference type="InterPro" id="IPR011079">
    <property type="entry name" value="Ala_racemase_C"/>
</dbReference>
<comment type="cofactor">
    <cofactor evidence="1 4">
        <name>pyridoxal 5'-phosphate</name>
        <dbReference type="ChEBI" id="CHEBI:597326"/>
    </cofactor>
</comment>
<evidence type="ECO:0000256" key="2">
    <source>
        <dbReference type="ARBA" id="ARBA00022898"/>
    </source>
</evidence>
<organism evidence="6 7">
    <name type="scientific">Pseudobowmanella zhangzhouensis</name>
    <dbReference type="NCBI Taxonomy" id="1537679"/>
    <lineage>
        <taxon>Bacteria</taxon>
        <taxon>Pseudomonadati</taxon>
        <taxon>Pseudomonadota</taxon>
        <taxon>Gammaproteobacteria</taxon>
        <taxon>Alteromonadales</taxon>
        <taxon>Alteromonadaceae</taxon>
    </lineage>
</organism>
<evidence type="ECO:0000256" key="4">
    <source>
        <dbReference type="HAMAP-Rule" id="MF_01201"/>
    </source>
</evidence>
<dbReference type="PANTHER" id="PTHR30511">
    <property type="entry name" value="ALANINE RACEMASE"/>
    <property type="match status" value="1"/>
</dbReference>
<sequence>MTRPTQAKINLANLRHNYQFAKQTTGVACLAVVKADAYGHGAAAIGRALEQEVDGFAVGMLSEALELRQNGINKPVLLLQGAHERGEIGDIVANQLTMLIASDYQLAWALEAKIPEPIDVWIKYDTGMHRLGLSHSEVVRAINSLNNLPWVRSLTLMTHMACADEFNHPHTQGQLVLFQQLAQQFRLPVSIANSASLLSLPQTHGHIARPGLMLYGTSPLAYEHALASQLKAVMTLEASVIALHQVQSGESVGYGATWTAQRPSVIATLSVGYGDGYPRVTTCDSFVVIRGQRAPVAGRVSMDMMCVDVTDIKGVICGDVAECWGSQVPVAHVAQQAGTLAYETLAAMPARVPRVYTE</sequence>
<feature type="active site" description="Proton acceptor; specific for D-alanine" evidence="4">
    <location>
        <position position="34"/>
    </location>
</feature>
<dbReference type="SUPFAM" id="SSF50621">
    <property type="entry name" value="Alanine racemase C-terminal domain-like"/>
    <property type="match status" value="1"/>
</dbReference>
<evidence type="ECO:0000259" key="5">
    <source>
        <dbReference type="SMART" id="SM01005"/>
    </source>
</evidence>
<name>A0ABW1XHM4_9ALTE</name>
<dbReference type="InterPro" id="IPR029066">
    <property type="entry name" value="PLP-binding_barrel"/>
</dbReference>
<dbReference type="SUPFAM" id="SSF51419">
    <property type="entry name" value="PLP-binding barrel"/>
    <property type="match status" value="1"/>
</dbReference>
<dbReference type="RefSeq" id="WP_131257164.1">
    <property type="nucleotide sequence ID" value="NZ_JBHSUS010000001.1"/>
</dbReference>
<dbReference type="Pfam" id="PF01168">
    <property type="entry name" value="Ala_racemase_N"/>
    <property type="match status" value="1"/>
</dbReference>
<accession>A0ABW1XHM4</accession>
<feature type="binding site" evidence="4">
    <location>
        <position position="130"/>
    </location>
    <ligand>
        <name>substrate</name>
    </ligand>
</feature>
<dbReference type="InterPro" id="IPR020622">
    <property type="entry name" value="Ala_racemase_pyridoxalP-BS"/>
</dbReference>
<reference evidence="7" key="1">
    <citation type="journal article" date="2019" name="Int. J. Syst. Evol. Microbiol.">
        <title>The Global Catalogue of Microorganisms (GCM) 10K type strain sequencing project: providing services to taxonomists for standard genome sequencing and annotation.</title>
        <authorList>
            <consortium name="The Broad Institute Genomics Platform"/>
            <consortium name="The Broad Institute Genome Sequencing Center for Infectious Disease"/>
            <person name="Wu L."/>
            <person name="Ma J."/>
        </authorList>
    </citation>
    <scope>NUCLEOTIDE SEQUENCE [LARGE SCALE GENOMIC DNA]</scope>
    <source>
        <strain evidence="7">CGMCC 1.16031</strain>
    </source>
</reference>
<evidence type="ECO:0000313" key="6">
    <source>
        <dbReference type="EMBL" id="MFC6439554.1"/>
    </source>
</evidence>
<dbReference type="PROSITE" id="PS00395">
    <property type="entry name" value="ALANINE_RACEMASE"/>
    <property type="match status" value="1"/>
</dbReference>
<comment type="function">
    <text evidence="4">Catalyzes the interconversion of L-alanine and D-alanine. May also act on other amino acids.</text>
</comment>
<feature type="modified residue" description="N6-(pyridoxal phosphate)lysine" evidence="4">
    <location>
        <position position="34"/>
    </location>
</feature>
<comment type="pathway">
    <text evidence="4">Amino-acid biosynthesis; D-alanine biosynthesis; D-alanine from L-alanine: step 1/1.</text>
</comment>
<dbReference type="InterPro" id="IPR000821">
    <property type="entry name" value="Ala_racemase"/>
</dbReference>
<feature type="domain" description="Alanine racemase C-terminal" evidence="5">
    <location>
        <begin position="233"/>
        <end position="357"/>
    </location>
</feature>
<proteinExistence type="inferred from homology"/>
<dbReference type="Proteomes" id="UP001596364">
    <property type="component" value="Unassembled WGS sequence"/>
</dbReference>
<keyword evidence="3 4" id="KW-0413">Isomerase</keyword>